<evidence type="ECO:0000259" key="7">
    <source>
        <dbReference type="PROSITE" id="PS51462"/>
    </source>
</evidence>
<keyword evidence="6" id="KW-0464">Manganese</keyword>
<evidence type="ECO:0000256" key="2">
    <source>
        <dbReference type="ARBA" id="ARBA00001946"/>
    </source>
</evidence>
<dbReference type="GeneID" id="108733628"/>
<dbReference type="Pfam" id="PF00293">
    <property type="entry name" value="NUDIX"/>
    <property type="match status" value="1"/>
</dbReference>
<dbReference type="PANTHER" id="PTHR12992:SF11">
    <property type="entry name" value="MITOCHONDRIAL COENZYME A DIPHOSPHATASE NUDT8"/>
    <property type="match status" value="1"/>
</dbReference>
<keyword evidence="3" id="KW-0479">Metal-binding</keyword>
<proteinExistence type="predicted"/>
<keyword evidence="5" id="KW-0460">Magnesium</keyword>
<dbReference type="GO" id="GO:0046872">
    <property type="term" value="F:metal ion binding"/>
    <property type="evidence" value="ECO:0007669"/>
    <property type="project" value="UniProtKB-KW"/>
</dbReference>
<dbReference type="OrthoDB" id="206213at2759"/>
<evidence type="ECO:0000313" key="8">
    <source>
        <dbReference type="Proteomes" id="UP000192223"/>
    </source>
</evidence>
<dbReference type="PANTHER" id="PTHR12992">
    <property type="entry name" value="NUDIX HYDROLASE"/>
    <property type="match status" value="1"/>
</dbReference>
<dbReference type="GO" id="GO:0010945">
    <property type="term" value="F:coenzyme A diphosphatase activity"/>
    <property type="evidence" value="ECO:0007669"/>
    <property type="project" value="InterPro"/>
</dbReference>
<keyword evidence="8" id="KW-1185">Reference proteome</keyword>
<sequence length="243" mass="27591">MSLFSKTGVATLHIFRRNVNLYAPEFIFSSDNVEKCMKKFRNMRPIRLQAQEPNRKAAVLIPICVVNGKVSLLYTLRAPHLKAHRGQVSYPGGMQDIKDKSLTETALRETEEELGIKQENIEIWGTGNVIVTRNDMVVLPVVGKIKGDLADSTLQINPHEVEEVFTVSLQDLCHPKHTAYTQFRSLYYSYSMPVFLGGKRRIWGLTAVITNVFLRALLPLKAYNHKIHFNPPIKANGSKLQQF</sequence>
<evidence type="ECO:0000256" key="3">
    <source>
        <dbReference type="ARBA" id="ARBA00022723"/>
    </source>
</evidence>
<dbReference type="FunCoup" id="A0A1W4WJT2">
    <property type="interactions" value="188"/>
</dbReference>
<organism evidence="8 9">
    <name type="scientific">Agrilus planipennis</name>
    <name type="common">Emerald ash borer</name>
    <name type="synonym">Agrilus marcopoli</name>
    <dbReference type="NCBI Taxonomy" id="224129"/>
    <lineage>
        <taxon>Eukaryota</taxon>
        <taxon>Metazoa</taxon>
        <taxon>Ecdysozoa</taxon>
        <taxon>Arthropoda</taxon>
        <taxon>Hexapoda</taxon>
        <taxon>Insecta</taxon>
        <taxon>Pterygota</taxon>
        <taxon>Neoptera</taxon>
        <taxon>Endopterygota</taxon>
        <taxon>Coleoptera</taxon>
        <taxon>Polyphaga</taxon>
        <taxon>Elateriformia</taxon>
        <taxon>Buprestoidea</taxon>
        <taxon>Buprestidae</taxon>
        <taxon>Agrilinae</taxon>
        <taxon>Agrilus</taxon>
    </lineage>
</organism>
<feature type="domain" description="Nudix hydrolase" evidence="7">
    <location>
        <begin position="54"/>
        <end position="193"/>
    </location>
</feature>
<keyword evidence="4" id="KW-0378">Hydrolase</keyword>
<dbReference type="InParanoid" id="A0A1W4WJT2"/>
<protein>
    <submittedName>
        <fullName evidence="9">Nucleoside diphosphate-linked moiety X motif 8</fullName>
    </submittedName>
</protein>
<accession>A0A1W4WJT2</accession>
<dbReference type="InterPro" id="IPR000086">
    <property type="entry name" value="NUDIX_hydrolase_dom"/>
</dbReference>
<dbReference type="AlphaFoldDB" id="A0A1W4WJT2"/>
<dbReference type="Proteomes" id="UP000192223">
    <property type="component" value="Unplaced"/>
</dbReference>
<reference evidence="9" key="1">
    <citation type="submission" date="2025-08" db="UniProtKB">
        <authorList>
            <consortium name="RefSeq"/>
        </authorList>
    </citation>
    <scope>IDENTIFICATION</scope>
    <source>
        <tissue evidence="9">Entire body</tissue>
    </source>
</reference>
<comment type="cofactor">
    <cofactor evidence="1">
        <name>Mn(2+)</name>
        <dbReference type="ChEBI" id="CHEBI:29035"/>
    </cofactor>
</comment>
<dbReference type="InterPro" id="IPR045121">
    <property type="entry name" value="CoAse"/>
</dbReference>
<dbReference type="SUPFAM" id="SSF55811">
    <property type="entry name" value="Nudix"/>
    <property type="match status" value="1"/>
</dbReference>
<evidence type="ECO:0000256" key="4">
    <source>
        <dbReference type="ARBA" id="ARBA00022801"/>
    </source>
</evidence>
<dbReference type="CDD" id="cd03426">
    <property type="entry name" value="NUDIX_CoAse_Nudt7"/>
    <property type="match status" value="1"/>
</dbReference>
<comment type="cofactor">
    <cofactor evidence="2">
        <name>Mg(2+)</name>
        <dbReference type="ChEBI" id="CHEBI:18420"/>
    </cofactor>
</comment>
<evidence type="ECO:0000256" key="5">
    <source>
        <dbReference type="ARBA" id="ARBA00022842"/>
    </source>
</evidence>
<dbReference type="RefSeq" id="XP_018320373.1">
    <property type="nucleotide sequence ID" value="XM_018464871.2"/>
</dbReference>
<evidence type="ECO:0000256" key="6">
    <source>
        <dbReference type="ARBA" id="ARBA00023211"/>
    </source>
</evidence>
<name>A0A1W4WJT2_AGRPL</name>
<evidence type="ECO:0000313" key="9">
    <source>
        <dbReference type="RefSeq" id="XP_018320373.1"/>
    </source>
</evidence>
<evidence type="ECO:0000256" key="1">
    <source>
        <dbReference type="ARBA" id="ARBA00001936"/>
    </source>
</evidence>
<dbReference type="KEGG" id="apln:108733628"/>
<dbReference type="STRING" id="224129.A0A1W4WJT2"/>
<dbReference type="Gene3D" id="3.90.79.10">
    <property type="entry name" value="Nucleoside Triphosphate Pyrophosphohydrolase"/>
    <property type="match status" value="1"/>
</dbReference>
<dbReference type="PROSITE" id="PS51462">
    <property type="entry name" value="NUDIX"/>
    <property type="match status" value="1"/>
</dbReference>
<gene>
    <name evidence="9" type="primary">LOC108733628</name>
</gene>
<dbReference type="InterPro" id="IPR015797">
    <property type="entry name" value="NUDIX_hydrolase-like_dom_sf"/>
</dbReference>